<dbReference type="AlphaFoldDB" id="A0A0C1DCY3"/>
<name>A0A0C1DCY3_9SPHI</name>
<evidence type="ECO:0000313" key="3">
    <source>
        <dbReference type="EMBL" id="KIA95511.1"/>
    </source>
</evidence>
<gene>
    <name evidence="3" type="ORF">OC25_06655</name>
</gene>
<dbReference type="GO" id="GO:0003676">
    <property type="term" value="F:nucleic acid binding"/>
    <property type="evidence" value="ECO:0007669"/>
    <property type="project" value="InterPro"/>
</dbReference>
<comment type="caution">
    <text evidence="3">The sequence shown here is derived from an EMBL/GenBank/DDBJ whole genome shotgun (WGS) entry which is preliminary data.</text>
</comment>
<dbReference type="InterPro" id="IPR011856">
    <property type="entry name" value="tRNA_endonuc-like_dom_sf"/>
</dbReference>
<dbReference type="Pfam" id="PF06250">
    <property type="entry name" value="YhcG_C"/>
    <property type="match status" value="1"/>
</dbReference>
<dbReference type="InterPro" id="IPR009362">
    <property type="entry name" value="YhcG_C"/>
</dbReference>
<sequence length="354" mass="41009">MKPEENKYNELLYQIGSTLQTAKQNAIKAINVELIIANWKIGRYIVDFEQHGKLRAAYGKELLVTLSADLKLKYGKGFSRSSLQLMRSFYINYPKFQPFADEDLIRQTVSGEFSKRQTPSGIFLSWSHYAELLTISDELARSFYEVQAIKENWSFREMKRQIDSALFQRLALSKDKSGVLALAEKGQVIDRSEDLVKDPYVFEFLNLPAGSIIKESGLEKRLIDNLQKFLLELGKGFSFVARQFKITVDNEHMFVDIVFYHRILRCFVLIDLKTKKVKHQDIGQMNFYLNYFKDEENVEGDNDPIGIIIAADKNEFLVKYATGGLSNKIFVSKYQLYLPDQKLLEEKVKEIINE</sequence>
<feature type="domain" description="YhcG PDDEXK nuclease" evidence="1">
    <location>
        <begin position="194"/>
        <end position="347"/>
    </location>
</feature>
<dbReference type="OrthoDB" id="9801263at2"/>
<dbReference type="InterPro" id="IPR041527">
    <property type="entry name" value="YhcG_N"/>
</dbReference>
<reference evidence="3 4" key="1">
    <citation type="submission" date="2014-10" db="EMBL/GenBank/DDBJ databases">
        <title>Pedobacter Kyungheensis.</title>
        <authorList>
            <person name="Anderson B.M."/>
            <person name="Newman J.D."/>
        </authorList>
    </citation>
    <scope>NUCLEOTIDE SEQUENCE [LARGE SCALE GENOMIC DNA]</scope>
    <source>
        <strain evidence="3 4">KACC 16221</strain>
    </source>
</reference>
<evidence type="ECO:0000259" key="2">
    <source>
        <dbReference type="Pfam" id="PF17761"/>
    </source>
</evidence>
<evidence type="ECO:0000259" key="1">
    <source>
        <dbReference type="Pfam" id="PF06250"/>
    </source>
</evidence>
<dbReference type="InterPro" id="IPR053148">
    <property type="entry name" value="PD-DEXK-like_domain"/>
</dbReference>
<dbReference type="RefSeq" id="WP_039473199.1">
    <property type="nucleotide sequence ID" value="NZ_JSYN01000005.1"/>
</dbReference>
<dbReference type="PANTHER" id="PTHR30547:SF5">
    <property type="entry name" value="NUCLEASE YHCG-RELATED"/>
    <property type="match status" value="1"/>
</dbReference>
<protein>
    <recommendedName>
        <fullName evidence="5">50S ribosomal protein L31</fullName>
    </recommendedName>
</protein>
<evidence type="ECO:0008006" key="5">
    <source>
        <dbReference type="Google" id="ProtNLM"/>
    </source>
</evidence>
<organism evidence="3 4">
    <name type="scientific">Pedobacter kyungheensis</name>
    <dbReference type="NCBI Taxonomy" id="1069985"/>
    <lineage>
        <taxon>Bacteria</taxon>
        <taxon>Pseudomonadati</taxon>
        <taxon>Bacteroidota</taxon>
        <taxon>Sphingobacteriia</taxon>
        <taxon>Sphingobacteriales</taxon>
        <taxon>Sphingobacteriaceae</taxon>
        <taxon>Pedobacter</taxon>
    </lineage>
</organism>
<dbReference type="Gene3D" id="3.40.1350.10">
    <property type="match status" value="1"/>
</dbReference>
<dbReference type="EMBL" id="JSYN01000005">
    <property type="protein sequence ID" value="KIA95511.1"/>
    <property type="molecule type" value="Genomic_DNA"/>
</dbReference>
<evidence type="ECO:0000313" key="4">
    <source>
        <dbReference type="Proteomes" id="UP000031246"/>
    </source>
</evidence>
<feature type="domain" description="YhcG N-terminal" evidence="2">
    <location>
        <begin position="15"/>
        <end position="169"/>
    </location>
</feature>
<dbReference type="PANTHER" id="PTHR30547">
    <property type="entry name" value="UNCHARACTERIZED PROTEIN YHCG-RELATED"/>
    <property type="match status" value="1"/>
</dbReference>
<proteinExistence type="predicted"/>
<dbReference type="Proteomes" id="UP000031246">
    <property type="component" value="Unassembled WGS sequence"/>
</dbReference>
<dbReference type="Pfam" id="PF17761">
    <property type="entry name" value="DUF1016_N"/>
    <property type="match status" value="1"/>
</dbReference>
<accession>A0A0C1DCY3</accession>
<keyword evidence="4" id="KW-1185">Reference proteome</keyword>